<dbReference type="RefSeq" id="XP_017777425.1">
    <property type="nucleotide sequence ID" value="XM_017921936.1"/>
</dbReference>
<evidence type="ECO:0000313" key="3">
    <source>
        <dbReference type="RefSeq" id="XP_017777425.1"/>
    </source>
</evidence>
<organism evidence="2 3">
    <name type="scientific">Nicrophorus vespilloides</name>
    <name type="common">Boreal carrion beetle</name>
    <dbReference type="NCBI Taxonomy" id="110193"/>
    <lineage>
        <taxon>Eukaryota</taxon>
        <taxon>Metazoa</taxon>
        <taxon>Ecdysozoa</taxon>
        <taxon>Arthropoda</taxon>
        <taxon>Hexapoda</taxon>
        <taxon>Insecta</taxon>
        <taxon>Pterygota</taxon>
        <taxon>Neoptera</taxon>
        <taxon>Endopterygota</taxon>
        <taxon>Coleoptera</taxon>
        <taxon>Polyphaga</taxon>
        <taxon>Staphyliniformia</taxon>
        <taxon>Silphidae</taxon>
        <taxon>Nicrophorinae</taxon>
        <taxon>Nicrophorus</taxon>
    </lineage>
</organism>
<dbReference type="InterPro" id="IPR001932">
    <property type="entry name" value="PPM-type_phosphatase-like_dom"/>
</dbReference>
<keyword evidence="2" id="KW-1185">Reference proteome</keyword>
<dbReference type="InterPro" id="IPR015655">
    <property type="entry name" value="PP2C"/>
</dbReference>
<evidence type="ECO:0000313" key="2">
    <source>
        <dbReference type="Proteomes" id="UP000695000"/>
    </source>
</evidence>
<dbReference type="SMART" id="SM00332">
    <property type="entry name" value="PP2Cc"/>
    <property type="match status" value="1"/>
</dbReference>
<dbReference type="Pfam" id="PF00481">
    <property type="entry name" value="PP2C"/>
    <property type="match status" value="1"/>
</dbReference>
<dbReference type="Proteomes" id="UP000695000">
    <property type="component" value="Unplaced"/>
</dbReference>
<dbReference type="SUPFAM" id="SSF81606">
    <property type="entry name" value="PP2C-like"/>
    <property type="match status" value="1"/>
</dbReference>
<dbReference type="CDD" id="cd00143">
    <property type="entry name" value="PP2Cc"/>
    <property type="match status" value="1"/>
</dbReference>
<dbReference type="InterPro" id="IPR036457">
    <property type="entry name" value="PPM-type-like_dom_sf"/>
</dbReference>
<evidence type="ECO:0000259" key="1">
    <source>
        <dbReference type="PROSITE" id="PS51746"/>
    </source>
</evidence>
<reference evidence="3" key="1">
    <citation type="submission" date="2025-08" db="UniProtKB">
        <authorList>
            <consortium name="RefSeq"/>
        </authorList>
    </citation>
    <scope>IDENTIFICATION</scope>
    <source>
        <tissue evidence="3">Whole Larva</tissue>
    </source>
</reference>
<dbReference type="PANTHER" id="PTHR13832">
    <property type="entry name" value="PROTEIN PHOSPHATASE 2C"/>
    <property type="match status" value="1"/>
</dbReference>
<dbReference type="Gene3D" id="3.60.40.10">
    <property type="entry name" value="PPM-type phosphatase domain"/>
    <property type="match status" value="1"/>
</dbReference>
<dbReference type="PROSITE" id="PS51746">
    <property type="entry name" value="PPM_2"/>
    <property type="match status" value="1"/>
</dbReference>
<sequence>MRSQRYVPSHQSKSWTDDLPVCKQSGVGFSTNQVYREDGNRQEEHSFEDRNFHTKLDAENLFLYGIFDGNEGQRAVDFCVQRMPVELLFGQLNPSMSDEEIKDALRQAFLSVEKSYMDSVLDLLALRASFDIPEVAPFFKESQEMMGINSELSSGTAVAIALIYNGKLYVANVGNCRVLLCYTDTNYVLRVKQLTVDHDLKNEDELLRLSQFGINVDKMRESCVIGNQSATRCLGNYLIKGEYKDMQDLAMATHEPIIAEPDIVGGIPIEESHRFLLLMSAGLYKCVEETKTTDQTNQYIAQCVVEQFRVQGTLNGVAQSVVDKVARLHHDSYVTDSFTNDGMKREDITLIVRNFNYPMPNAKSPTVPSITFNPIVSSTVLSAHSTLTDTYTTAGSAHNGTSSVSTAKAQKVATPNERIKSYVDCNEFYKYVKLAKAKGTLPDGLDL</sequence>
<feature type="domain" description="PPM-type phosphatase" evidence="1">
    <location>
        <begin position="26"/>
        <end position="355"/>
    </location>
</feature>
<dbReference type="PANTHER" id="PTHR13832:SF533">
    <property type="entry name" value="TGF-BETA-ACTIVATED KINASE 1 AND MAP3K7-BINDING PROTEIN 1"/>
    <property type="match status" value="1"/>
</dbReference>
<gene>
    <name evidence="3" type="primary">LOC108563302</name>
</gene>
<dbReference type="GeneID" id="108563302"/>
<proteinExistence type="predicted"/>
<protein>
    <submittedName>
        <fullName evidence="3">TGF-beta-activated kinase 1 and MAP3K7-binding protein 1-like</fullName>
    </submittedName>
</protein>
<accession>A0ABM1MS75</accession>
<name>A0ABM1MS75_NICVS</name>